<comment type="caution">
    <text evidence="2">The sequence shown here is derived from an EMBL/GenBank/DDBJ whole genome shotgun (WGS) entry which is preliminary data.</text>
</comment>
<gene>
    <name evidence="2" type="ORF">P9H32_12885</name>
</gene>
<keyword evidence="1" id="KW-0812">Transmembrane</keyword>
<dbReference type="PIRSF" id="PIRSF016789">
    <property type="entry name" value="DUF454"/>
    <property type="match status" value="1"/>
</dbReference>
<sequence length="124" mass="14160">MNEKVRILYLAAGFILVALATLGIFLPLLPTTPLLLLAAWCFANSSEKYHRWLLEHRIFGSIIRNWQENRCMPRKAKIISVSMILLFGGFSVYRIENLYIKTVGALLCLTGLFFVLRIPVCKTD</sequence>
<reference evidence="2 3" key="1">
    <citation type="journal article" date="2024" name="Appl. Environ. Microbiol.">
        <title>Pontiella agarivorans sp. nov., a novel marine anaerobic bacterium capable of degrading macroalgal polysaccharides and fixing nitrogen.</title>
        <authorList>
            <person name="Liu N."/>
            <person name="Kivenson V."/>
            <person name="Peng X."/>
            <person name="Cui Z."/>
            <person name="Lankiewicz T.S."/>
            <person name="Gosselin K.M."/>
            <person name="English C.J."/>
            <person name="Blair E.M."/>
            <person name="O'Malley M.A."/>
            <person name="Valentine D.L."/>
        </authorList>
    </citation>
    <scope>NUCLEOTIDE SEQUENCE [LARGE SCALE GENOMIC DNA]</scope>
    <source>
        <strain evidence="2 3">NLcol2</strain>
    </source>
</reference>
<proteinExistence type="predicted"/>
<dbReference type="Proteomes" id="UP001290861">
    <property type="component" value="Unassembled WGS sequence"/>
</dbReference>
<evidence type="ECO:0000313" key="2">
    <source>
        <dbReference type="EMBL" id="MDZ8119521.1"/>
    </source>
</evidence>
<accession>A0ABU5MZJ6</accession>
<feature type="transmembrane region" description="Helical" evidence="1">
    <location>
        <begin position="7"/>
        <end position="28"/>
    </location>
</feature>
<organism evidence="2 3">
    <name type="scientific">Pontiella agarivorans</name>
    <dbReference type="NCBI Taxonomy" id="3038953"/>
    <lineage>
        <taxon>Bacteria</taxon>
        <taxon>Pseudomonadati</taxon>
        <taxon>Kiritimatiellota</taxon>
        <taxon>Kiritimatiellia</taxon>
        <taxon>Kiritimatiellales</taxon>
        <taxon>Pontiellaceae</taxon>
        <taxon>Pontiella</taxon>
    </lineage>
</organism>
<dbReference type="PANTHER" id="PTHR35813:SF1">
    <property type="entry name" value="INNER MEMBRANE PROTEIN YBAN"/>
    <property type="match status" value="1"/>
</dbReference>
<dbReference type="Pfam" id="PF04304">
    <property type="entry name" value="DUF454"/>
    <property type="match status" value="1"/>
</dbReference>
<dbReference type="InterPro" id="IPR007401">
    <property type="entry name" value="DUF454"/>
</dbReference>
<dbReference type="RefSeq" id="WP_322609303.1">
    <property type="nucleotide sequence ID" value="NZ_JARVCO010000010.1"/>
</dbReference>
<feature type="transmembrane region" description="Helical" evidence="1">
    <location>
        <begin position="99"/>
        <end position="120"/>
    </location>
</feature>
<keyword evidence="1" id="KW-1133">Transmembrane helix</keyword>
<dbReference type="PANTHER" id="PTHR35813">
    <property type="entry name" value="INNER MEMBRANE PROTEIN YBAN"/>
    <property type="match status" value="1"/>
</dbReference>
<evidence type="ECO:0000313" key="3">
    <source>
        <dbReference type="Proteomes" id="UP001290861"/>
    </source>
</evidence>
<protein>
    <submittedName>
        <fullName evidence="2">YbaN family protein</fullName>
    </submittedName>
</protein>
<keyword evidence="3" id="KW-1185">Reference proteome</keyword>
<name>A0ABU5MZJ6_9BACT</name>
<keyword evidence="1" id="KW-0472">Membrane</keyword>
<evidence type="ECO:0000256" key="1">
    <source>
        <dbReference type="SAM" id="Phobius"/>
    </source>
</evidence>
<dbReference type="EMBL" id="JARVCO010000010">
    <property type="protein sequence ID" value="MDZ8119521.1"/>
    <property type="molecule type" value="Genomic_DNA"/>
</dbReference>
<feature type="transmembrane region" description="Helical" evidence="1">
    <location>
        <begin position="75"/>
        <end position="93"/>
    </location>
</feature>